<dbReference type="Pfam" id="PF08450">
    <property type="entry name" value="SGL"/>
    <property type="match status" value="1"/>
</dbReference>
<dbReference type="RefSeq" id="WP_067446908.1">
    <property type="nucleotide sequence ID" value="NZ_SMFR01000002.1"/>
</dbReference>
<evidence type="ECO:0000313" key="4">
    <source>
        <dbReference type="Proteomes" id="UP000294856"/>
    </source>
</evidence>
<feature type="signal peptide" evidence="1">
    <location>
        <begin position="1"/>
        <end position="24"/>
    </location>
</feature>
<evidence type="ECO:0000313" key="3">
    <source>
        <dbReference type="EMBL" id="TCJ97551.1"/>
    </source>
</evidence>
<dbReference type="Proteomes" id="UP000294856">
    <property type="component" value="Unassembled WGS sequence"/>
</dbReference>
<feature type="domain" description="SMP-30/Gluconolactonase/LRE-like region" evidence="2">
    <location>
        <begin position="135"/>
        <end position="283"/>
    </location>
</feature>
<keyword evidence="1" id="KW-0732">Signal</keyword>
<comment type="caution">
    <text evidence="3">The sequence shown here is derived from an EMBL/GenBank/DDBJ whole genome shotgun (WGS) entry which is preliminary data.</text>
</comment>
<dbReference type="OrthoDB" id="9768084at2"/>
<dbReference type="InterPro" id="IPR013658">
    <property type="entry name" value="SGL"/>
</dbReference>
<dbReference type="STRING" id="1210063.GCA_001612665_01255"/>
<organism evidence="3 4">
    <name type="scientific">Nocardia alba</name>
    <dbReference type="NCBI Taxonomy" id="225051"/>
    <lineage>
        <taxon>Bacteria</taxon>
        <taxon>Bacillati</taxon>
        <taxon>Actinomycetota</taxon>
        <taxon>Actinomycetes</taxon>
        <taxon>Mycobacteriales</taxon>
        <taxon>Nocardiaceae</taxon>
        <taxon>Nocardia</taxon>
    </lineage>
</organism>
<accession>A0A4R1G1J1</accession>
<proteinExistence type="predicted"/>
<evidence type="ECO:0000259" key="2">
    <source>
        <dbReference type="Pfam" id="PF08450"/>
    </source>
</evidence>
<evidence type="ECO:0000256" key="1">
    <source>
        <dbReference type="SAM" id="SignalP"/>
    </source>
</evidence>
<dbReference type="EMBL" id="SMFR01000002">
    <property type="protein sequence ID" value="TCJ97551.1"/>
    <property type="molecule type" value="Genomic_DNA"/>
</dbReference>
<gene>
    <name evidence="3" type="ORF">DFR71_3594</name>
</gene>
<keyword evidence="4" id="KW-1185">Reference proteome</keyword>
<dbReference type="InterPro" id="IPR011042">
    <property type="entry name" value="6-blade_b-propeller_TolB-like"/>
</dbReference>
<feature type="chain" id="PRO_5020633630" evidence="1">
    <location>
        <begin position="25"/>
        <end position="305"/>
    </location>
</feature>
<name>A0A4R1G1J1_9NOCA</name>
<dbReference type="AlphaFoldDB" id="A0A4R1G1J1"/>
<dbReference type="Gene3D" id="2.120.10.30">
    <property type="entry name" value="TolB, C-terminal domain"/>
    <property type="match status" value="1"/>
</dbReference>
<reference evidence="3 4" key="1">
    <citation type="submission" date="2019-03" db="EMBL/GenBank/DDBJ databases">
        <title>Genomic Encyclopedia of Type Strains, Phase IV (KMG-IV): sequencing the most valuable type-strain genomes for metagenomic binning, comparative biology and taxonomic classification.</title>
        <authorList>
            <person name="Goeker M."/>
        </authorList>
    </citation>
    <scope>NUCLEOTIDE SEQUENCE [LARGE SCALE GENOMIC DNA]</scope>
    <source>
        <strain evidence="3 4">DSM 44684</strain>
    </source>
</reference>
<protein>
    <submittedName>
        <fullName evidence="3">Sugar lactone lactonase YvrE</fullName>
    </submittedName>
</protein>
<dbReference type="SUPFAM" id="SSF63829">
    <property type="entry name" value="Calcium-dependent phosphotriesterase"/>
    <property type="match status" value="1"/>
</dbReference>
<sequence>MRISGVRAGALCVAMVAAISVADAAPTTAAPTTTTNCTGWHSDTVAAGLGQLENLEPDGRGGFYVSGYRKIYHVDGSGSVRTVLDDVAAPGGLQLDGTTLYLLTRSDGELWRYDTVTEQLSHMVDFPGNGLLRLPDGDFLTTWIGTEDGPSRGVSRYDHTTGEVVANWSPTPRAEGLSLSPDHRAVYTDDLFTGQIYRIPLDAPDRWTVVTRIPGLLPGPDDVTASAEGDLYVAGHVSGTVHRVHLESGASCVIAADLAKGWAGPTSVRIGPDGDRSALYVTSFDGTLRRLRPPSDVRLTPIDAV</sequence>